<dbReference type="GO" id="GO:0005737">
    <property type="term" value="C:cytoplasm"/>
    <property type="evidence" value="ECO:0007669"/>
    <property type="project" value="TreeGrafter"/>
</dbReference>
<dbReference type="InterPro" id="IPR015421">
    <property type="entry name" value="PyrdxlP-dep_Trfase_major"/>
</dbReference>
<evidence type="ECO:0000256" key="4">
    <source>
        <dbReference type="ARBA" id="ARBA00022679"/>
    </source>
</evidence>
<reference evidence="7" key="1">
    <citation type="submission" date="2018-05" db="EMBL/GenBank/DDBJ databases">
        <authorList>
            <person name="Lanie J.A."/>
            <person name="Ng W.-L."/>
            <person name="Kazmierczak K.M."/>
            <person name="Andrzejewski T.M."/>
            <person name="Davidsen T.M."/>
            <person name="Wayne K.J."/>
            <person name="Tettelin H."/>
            <person name="Glass J.I."/>
            <person name="Rusch D."/>
            <person name="Podicherti R."/>
            <person name="Tsui H.-C.T."/>
            <person name="Winkler M.E."/>
        </authorList>
    </citation>
    <scope>NUCLEOTIDE SEQUENCE</scope>
</reference>
<dbReference type="FunFam" id="3.40.640.10:FF:000024">
    <property type="entry name" value="Kynurenine--oxoglutarate transaminase 3"/>
    <property type="match status" value="1"/>
</dbReference>
<dbReference type="InterPro" id="IPR015422">
    <property type="entry name" value="PyrdxlP-dep_Trfase_small"/>
</dbReference>
<dbReference type="Pfam" id="PF00155">
    <property type="entry name" value="Aminotran_1_2"/>
    <property type="match status" value="1"/>
</dbReference>
<evidence type="ECO:0000256" key="5">
    <source>
        <dbReference type="ARBA" id="ARBA00022898"/>
    </source>
</evidence>
<gene>
    <name evidence="7" type="ORF">METZ01_LOCUS17009</name>
</gene>
<dbReference type="CDD" id="cd00609">
    <property type="entry name" value="AAT_like"/>
    <property type="match status" value="1"/>
</dbReference>
<evidence type="ECO:0000256" key="3">
    <source>
        <dbReference type="ARBA" id="ARBA00022576"/>
    </source>
</evidence>
<keyword evidence="5" id="KW-0663">Pyridoxal phosphate</keyword>
<dbReference type="GO" id="GO:0030170">
    <property type="term" value="F:pyridoxal phosphate binding"/>
    <property type="evidence" value="ECO:0007669"/>
    <property type="project" value="InterPro"/>
</dbReference>
<organism evidence="7">
    <name type="scientific">marine metagenome</name>
    <dbReference type="NCBI Taxonomy" id="408172"/>
    <lineage>
        <taxon>unclassified sequences</taxon>
        <taxon>metagenomes</taxon>
        <taxon>ecological metagenomes</taxon>
    </lineage>
</organism>
<protein>
    <recommendedName>
        <fullName evidence="6">Aminotransferase class I/classII large domain-containing protein</fullName>
    </recommendedName>
</protein>
<feature type="domain" description="Aminotransferase class I/classII large" evidence="6">
    <location>
        <begin position="45"/>
        <end position="398"/>
    </location>
</feature>
<keyword evidence="3" id="KW-0032">Aminotransferase</keyword>
<dbReference type="SUPFAM" id="SSF53383">
    <property type="entry name" value="PLP-dependent transferases"/>
    <property type="match status" value="1"/>
</dbReference>
<comment type="similarity">
    <text evidence="2">Belongs to the class-I pyridoxal-phosphate-dependent aminotransferase family.</text>
</comment>
<accession>A0A381PAZ5</accession>
<name>A0A381PAZ5_9ZZZZ</name>
<dbReference type="PANTHER" id="PTHR43807:SF20">
    <property type="entry name" value="FI04487P"/>
    <property type="match status" value="1"/>
</dbReference>
<keyword evidence="4" id="KW-0808">Transferase</keyword>
<comment type="cofactor">
    <cofactor evidence="1">
        <name>pyridoxal 5'-phosphate</name>
        <dbReference type="ChEBI" id="CHEBI:597326"/>
    </cofactor>
</comment>
<dbReference type="PANTHER" id="PTHR43807">
    <property type="entry name" value="FI04487P"/>
    <property type="match status" value="1"/>
</dbReference>
<dbReference type="InterPro" id="IPR004839">
    <property type="entry name" value="Aminotransferase_I/II_large"/>
</dbReference>
<dbReference type="AlphaFoldDB" id="A0A381PAZ5"/>
<dbReference type="EMBL" id="UINC01000928">
    <property type="protein sequence ID" value="SUZ64155.1"/>
    <property type="molecule type" value="Genomic_DNA"/>
</dbReference>
<evidence type="ECO:0000256" key="1">
    <source>
        <dbReference type="ARBA" id="ARBA00001933"/>
    </source>
</evidence>
<proteinExistence type="inferred from homology"/>
<dbReference type="Gene3D" id="3.90.1150.10">
    <property type="entry name" value="Aspartate Aminotransferase, domain 1"/>
    <property type="match status" value="1"/>
</dbReference>
<sequence>MLKDCWRPRPNVSGVSSRQPFLNARLQGFGATIFAEMSALAVKTNAVNLGQGFPDKDGPIEVMDAATEAIRNGLGNQYPPGIGVPELRHAVADHQRRFYGLDFNPDTEILVTAGASEALAASVIALCETGDEVVTFEPWYDIYGANIAMAGASKKVVTLRPPNYAFEEAEFLAALSPKTRLILLNTPHNPTGKVFSREELEFIANVAIERDLLVVTDEVYEHLVFEGEHIPIASLPGMRERTVTISSGGKTFSFTGWKIGWVCSTPELTGAVRIAKQFLTFVSGGPFQYAIAAGLALGDDFYETFLSDMRSKRDHLSAGLRSAGFEIFESQGTYFVTADARSVGYEDGLELCWQLPEKVGVVAVPNVVFYDNQDEGKHLIRFAFCKSLDVLDEAIHRLQGLS</sequence>
<evidence type="ECO:0000259" key="6">
    <source>
        <dbReference type="Pfam" id="PF00155"/>
    </source>
</evidence>
<evidence type="ECO:0000313" key="7">
    <source>
        <dbReference type="EMBL" id="SUZ64155.1"/>
    </source>
</evidence>
<dbReference type="GO" id="GO:0016212">
    <property type="term" value="F:kynurenine-oxoglutarate transaminase activity"/>
    <property type="evidence" value="ECO:0007669"/>
    <property type="project" value="TreeGrafter"/>
</dbReference>
<dbReference type="NCBIfam" id="NF005855">
    <property type="entry name" value="PRK07777.1"/>
    <property type="match status" value="1"/>
</dbReference>
<dbReference type="InterPro" id="IPR015424">
    <property type="entry name" value="PyrdxlP-dep_Trfase"/>
</dbReference>
<evidence type="ECO:0000256" key="2">
    <source>
        <dbReference type="ARBA" id="ARBA00007441"/>
    </source>
</evidence>
<dbReference type="Gene3D" id="3.40.640.10">
    <property type="entry name" value="Type I PLP-dependent aspartate aminotransferase-like (Major domain)"/>
    <property type="match status" value="1"/>
</dbReference>
<dbReference type="InterPro" id="IPR051326">
    <property type="entry name" value="Kynurenine-oxoglutarate_AT"/>
</dbReference>